<dbReference type="InterPro" id="IPR029063">
    <property type="entry name" value="SAM-dependent_MTases_sf"/>
</dbReference>
<evidence type="ECO:0000256" key="5">
    <source>
        <dbReference type="ARBA" id="ARBA00022747"/>
    </source>
</evidence>
<dbReference type="InterPro" id="IPR050953">
    <property type="entry name" value="N4_N6_ade-DNA_methylase"/>
</dbReference>
<dbReference type="InterPro" id="IPR011639">
    <property type="entry name" value="MethylTrfase_TaqI-like_dom"/>
</dbReference>
<feature type="domain" description="TaqI-like C-terminal specificity" evidence="9">
    <location>
        <begin position="424"/>
        <end position="522"/>
    </location>
</feature>
<keyword evidence="5" id="KW-0680">Restriction system</keyword>
<dbReference type="PANTHER" id="PTHR33841">
    <property type="entry name" value="DNA METHYLTRANSFERASE YEEA-RELATED"/>
    <property type="match status" value="1"/>
</dbReference>
<evidence type="ECO:0000313" key="11">
    <source>
        <dbReference type="Proteomes" id="UP000767291"/>
    </source>
</evidence>
<dbReference type="GO" id="GO:0032259">
    <property type="term" value="P:methylation"/>
    <property type="evidence" value="ECO:0007669"/>
    <property type="project" value="UniProtKB-KW"/>
</dbReference>
<dbReference type="Proteomes" id="UP000767291">
    <property type="component" value="Unassembled WGS sequence"/>
</dbReference>
<keyword evidence="4" id="KW-0949">S-adenosyl-L-methionine</keyword>
<dbReference type="EC" id="2.1.1.72" evidence="1"/>
<dbReference type="RefSeq" id="WP_209456752.1">
    <property type="nucleotide sequence ID" value="NZ_BAAACS010000002.1"/>
</dbReference>
<evidence type="ECO:0000259" key="8">
    <source>
        <dbReference type="Pfam" id="PF07669"/>
    </source>
</evidence>
<keyword evidence="11" id="KW-1185">Reference proteome</keyword>
<dbReference type="InterPro" id="IPR002052">
    <property type="entry name" value="DNA_methylase_N6_adenine_CS"/>
</dbReference>
<accession>A0ABS4EBI9</accession>
<name>A0ABS4EBI9_9FIRM</name>
<organism evidence="10 11">
    <name type="scientific">Metaclostridioides mangenotii</name>
    <dbReference type="NCBI Taxonomy" id="1540"/>
    <lineage>
        <taxon>Bacteria</taxon>
        <taxon>Bacillati</taxon>
        <taxon>Bacillota</taxon>
        <taxon>Clostridia</taxon>
        <taxon>Peptostreptococcales</taxon>
        <taxon>Peptostreptococcaceae</taxon>
        <taxon>Metaclostridioides</taxon>
    </lineage>
</organism>
<sequence>MRGDRNFIKEDDFIVSNNYEKSLDEEVKKSSGIYYTPKFIVEYIMEKTLYKHDIIENPYPKVFDMSCGCGNFLIVAYDVLYSMFRNNLKALSNKYGKNYWNENNLHSHIINNCIYGTDIDSEAINILRDSLSKKDLKNSCNYEKNIQCYDSLNYDNKYKFDYIIGNPPYVGHKNIDKSYREFLNKNFGEVYKDKSDLYFCFIKKIMDLLDEGGKSSIVTPRYFLESPSAKDLRNYINENISIEECVDFLGAKIFKNVGISSCILTFGNQKSKSYADVYRVKDEDMSMKNIERLSVYIRSDKFEHLKIKKDSLDDDWIIVDEDSEKFYTIIQNKCTFQLGDIVESFQGVITGCDKAFIYRKGDKRLDKINRKFLKSWVKNKDIQKYSVDSSDFQLVYSDIIEDEDDLDYFETLIEEYSERLKNRRECKKNIRKWHQLQWGRSVDLFERIKIMYPYKSKENKFAIDYDYNFSSADVYSFAIKEEYLNEFSYEYLVALLNSKVYDKYYKITAKKMSRGIYDYYPNKVLKMKIFKGENYKEIEYLSKQIIYEIRNKSQHSIQNAEYLQSEIDNLILKSLCLEGQNMVKYNS</sequence>
<dbReference type="GO" id="GO:0008168">
    <property type="term" value="F:methyltransferase activity"/>
    <property type="evidence" value="ECO:0007669"/>
    <property type="project" value="UniProtKB-KW"/>
</dbReference>
<feature type="domain" description="Type II methyltransferase M.TaqI-like" evidence="8">
    <location>
        <begin position="112"/>
        <end position="254"/>
    </location>
</feature>
<evidence type="ECO:0000256" key="4">
    <source>
        <dbReference type="ARBA" id="ARBA00022691"/>
    </source>
</evidence>
<evidence type="ECO:0000256" key="3">
    <source>
        <dbReference type="ARBA" id="ARBA00022679"/>
    </source>
</evidence>
<dbReference type="Pfam" id="PF07669">
    <property type="entry name" value="Eco57I"/>
    <property type="match status" value="1"/>
</dbReference>
<dbReference type="InterPro" id="IPR025931">
    <property type="entry name" value="TaqI_C"/>
</dbReference>
<evidence type="ECO:0000256" key="7">
    <source>
        <dbReference type="ARBA" id="ARBA00047942"/>
    </source>
</evidence>
<dbReference type="Pfam" id="PF12950">
    <property type="entry name" value="TaqI_C"/>
    <property type="match status" value="1"/>
</dbReference>
<reference evidence="10 11" key="1">
    <citation type="submission" date="2021-03" db="EMBL/GenBank/DDBJ databases">
        <title>Genomic Encyclopedia of Type Strains, Phase IV (KMG-IV): sequencing the most valuable type-strain genomes for metagenomic binning, comparative biology and taxonomic classification.</title>
        <authorList>
            <person name="Goeker M."/>
        </authorList>
    </citation>
    <scope>NUCLEOTIDE SEQUENCE [LARGE SCALE GENOMIC DNA]</scope>
    <source>
        <strain evidence="10 11">DSM 1289</strain>
    </source>
</reference>
<evidence type="ECO:0000259" key="9">
    <source>
        <dbReference type="Pfam" id="PF12950"/>
    </source>
</evidence>
<evidence type="ECO:0000256" key="2">
    <source>
        <dbReference type="ARBA" id="ARBA00022603"/>
    </source>
</evidence>
<evidence type="ECO:0000256" key="6">
    <source>
        <dbReference type="ARBA" id="ARBA00023125"/>
    </source>
</evidence>
<protein>
    <recommendedName>
        <fullName evidence="1">site-specific DNA-methyltransferase (adenine-specific)</fullName>
        <ecNumber evidence="1">2.1.1.72</ecNumber>
    </recommendedName>
</protein>
<dbReference type="EMBL" id="JAGGJX010000002">
    <property type="protein sequence ID" value="MBP1855316.1"/>
    <property type="molecule type" value="Genomic_DNA"/>
</dbReference>
<comment type="caution">
    <text evidence="10">The sequence shown here is derived from an EMBL/GenBank/DDBJ whole genome shotgun (WGS) entry which is preliminary data.</text>
</comment>
<keyword evidence="6" id="KW-0238">DNA-binding</keyword>
<dbReference type="SUPFAM" id="SSF53335">
    <property type="entry name" value="S-adenosyl-L-methionine-dependent methyltransferases"/>
    <property type="match status" value="1"/>
</dbReference>
<dbReference type="Gene3D" id="3.40.50.150">
    <property type="entry name" value="Vaccinia Virus protein VP39"/>
    <property type="match status" value="1"/>
</dbReference>
<proteinExistence type="predicted"/>
<evidence type="ECO:0000313" key="10">
    <source>
        <dbReference type="EMBL" id="MBP1855316.1"/>
    </source>
</evidence>
<dbReference type="PANTHER" id="PTHR33841:SF6">
    <property type="entry name" value="TYPE II METHYLTRANSFERASE M.HINDII"/>
    <property type="match status" value="1"/>
</dbReference>
<comment type="catalytic activity">
    <reaction evidence="7">
        <text>a 2'-deoxyadenosine in DNA + S-adenosyl-L-methionine = an N(6)-methyl-2'-deoxyadenosine in DNA + S-adenosyl-L-homocysteine + H(+)</text>
        <dbReference type="Rhea" id="RHEA:15197"/>
        <dbReference type="Rhea" id="RHEA-COMP:12418"/>
        <dbReference type="Rhea" id="RHEA-COMP:12419"/>
        <dbReference type="ChEBI" id="CHEBI:15378"/>
        <dbReference type="ChEBI" id="CHEBI:57856"/>
        <dbReference type="ChEBI" id="CHEBI:59789"/>
        <dbReference type="ChEBI" id="CHEBI:90615"/>
        <dbReference type="ChEBI" id="CHEBI:90616"/>
        <dbReference type="EC" id="2.1.1.72"/>
    </reaction>
</comment>
<evidence type="ECO:0000256" key="1">
    <source>
        <dbReference type="ARBA" id="ARBA00011900"/>
    </source>
</evidence>
<dbReference type="PRINTS" id="PR00507">
    <property type="entry name" value="N12N6MTFRASE"/>
</dbReference>
<keyword evidence="3" id="KW-0808">Transferase</keyword>
<dbReference type="PROSITE" id="PS00092">
    <property type="entry name" value="N6_MTASE"/>
    <property type="match status" value="1"/>
</dbReference>
<keyword evidence="2 10" id="KW-0489">Methyltransferase</keyword>
<gene>
    <name evidence="10" type="ORF">J2Z43_001709</name>
</gene>